<proteinExistence type="predicted"/>
<evidence type="ECO:0000313" key="1">
    <source>
        <dbReference type="EMBL" id="PYY25549.1"/>
    </source>
</evidence>
<dbReference type="Proteomes" id="UP000247459">
    <property type="component" value="Unassembled WGS sequence"/>
</dbReference>
<sequence length="120" mass="13530">MSSNLFAAMDRMEHYHGIQALNIDDTVFLVKDPNNRTDHQAIKVVIPPIGTVGYIVNDPVSVPHGCWAGSGFYDVFHQQTCAKVRFAMKDMIIVELIEMVHVPIPQMESCITSWQSREKA</sequence>
<dbReference type="Gene3D" id="3.30.70.2330">
    <property type="match status" value="1"/>
</dbReference>
<accession>A0A2W0C5S3</accession>
<dbReference type="RefSeq" id="WP_110822874.1">
    <property type="nucleotide sequence ID" value="NZ_PRLG01000037.1"/>
</dbReference>
<reference evidence="1 2" key="1">
    <citation type="submission" date="2018-01" db="EMBL/GenBank/DDBJ databases">
        <title>Genome sequence of the PGP bacterium Paenibacillus illinoisensis E3.</title>
        <authorList>
            <person name="Rolli E."/>
            <person name="Marasco R."/>
            <person name="Bessem C."/>
            <person name="Michoud G."/>
            <person name="Gaiarsa S."/>
            <person name="Borin S."/>
            <person name="Daffonchio D."/>
        </authorList>
    </citation>
    <scope>NUCLEOTIDE SEQUENCE [LARGE SCALE GENOMIC DNA]</scope>
    <source>
        <strain evidence="1 2">E3</strain>
    </source>
</reference>
<protein>
    <recommendedName>
        <fullName evidence="3">HIRAN domain-containing protein</fullName>
    </recommendedName>
</protein>
<evidence type="ECO:0008006" key="3">
    <source>
        <dbReference type="Google" id="ProtNLM"/>
    </source>
</evidence>
<name>A0A2W0C5S3_9BACL</name>
<comment type="caution">
    <text evidence="1">The sequence shown here is derived from an EMBL/GenBank/DDBJ whole genome shotgun (WGS) entry which is preliminary data.</text>
</comment>
<dbReference type="AlphaFoldDB" id="A0A2W0C5S3"/>
<evidence type="ECO:0000313" key="2">
    <source>
        <dbReference type="Proteomes" id="UP000247459"/>
    </source>
</evidence>
<gene>
    <name evidence="1" type="ORF">PIL02S_06542</name>
</gene>
<organism evidence="1 2">
    <name type="scientific">Paenibacillus illinoisensis</name>
    <dbReference type="NCBI Taxonomy" id="59845"/>
    <lineage>
        <taxon>Bacteria</taxon>
        <taxon>Bacillati</taxon>
        <taxon>Bacillota</taxon>
        <taxon>Bacilli</taxon>
        <taxon>Bacillales</taxon>
        <taxon>Paenibacillaceae</taxon>
        <taxon>Paenibacillus</taxon>
    </lineage>
</organism>
<dbReference type="OrthoDB" id="2988931at2"/>
<dbReference type="EMBL" id="PRLG01000037">
    <property type="protein sequence ID" value="PYY25549.1"/>
    <property type="molecule type" value="Genomic_DNA"/>
</dbReference>